<comment type="subcellular location">
    <subcellularLocation>
        <location evidence="8">Cell membrane</location>
        <topology evidence="8">Single-pass membrane protein</topology>
    </subcellularLocation>
    <subcellularLocation>
        <location evidence="1">Membrane</location>
    </subcellularLocation>
</comment>
<keyword evidence="7 8" id="KW-0472">Membrane</keyword>
<accession>A0ABP3Y176</accession>
<dbReference type="NCBIfam" id="TIGR00964">
    <property type="entry name" value="secE_bact"/>
    <property type="match status" value="1"/>
</dbReference>
<evidence type="ECO:0000313" key="10">
    <source>
        <dbReference type="Proteomes" id="UP001501126"/>
    </source>
</evidence>
<dbReference type="InterPro" id="IPR005807">
    <property type="entry name" value="SecE_bac"/>
</dbReference>
<comment type="function">
    <text evidence="8">Essential subunit of the Sec protein translocation channel SecYEG. Clamps together the 2 halves of SecY. May contact the channel plug during translocation.</text>
</comment>
<dbReference type="HAMAP" id="MF_00422">
    <property type="entry name" value="SecE"/>
    <property type="match status" value="1"/>
</dbReference>
<evidence type="ECO:0000256" key="1">
    <source>
        <dbReference type="ARBA" id="ARBA00004370"/>
    </source>
</evidence>
<dbReference type="Gene3D" id="1.20.5.1030">
    <property type="entry name" value="Preprotein translocase secy subunit"/>
    <property type="match status" value="1"/>
</dbReference>
<keyword evidence="2 8" id="KW-0813">Transport</keyword>
<keyword evidence="5 8" id="KW-1133">Transmembrane helix</keyword>
<evidence type="ECO:0000313" key="9">
    <source>
        <dbReference type="EMBL" id="GAA0874677.1"/>
    </source>
</evidence>
<evidence type="ECO:0000256" key="4">
    <source>
        <dbReference type="ARBA" id="ARBA00022927"/>
    </source>
</evidence>
<evidence type="ECO:0000256" key="3">
    <source>
        <dbReference type="ARBA" id="ARBA00022692"/>
    </source>
</evidence>
<dbReference type="InterPro" id="IPR038379">
    <property type="entry name" value="SecE_sf"/>
</dbReference>
<keyword evidence="10" id="KW-1185">Reference proteome</keyword>
<keyword evidence="6 8" id="KW-0811">Translocation</keyword>
<evidence type="ECO:0000256" key="6">
    <source>
        <dbReference type="ARBA" id="ARBA00023010"/>
    </source>
</evidence>
<evidence type="ECO:0000256" key="8">
    <source>
        <dbReference type="HAMAP-Rule" id="MF_00422"/>
    </source>
</evidence>
<comment type="similarity">
    <text evidence="8">Belongs to the SecE/SEC61-gamma family.</text>
</comment>
<dbReference type="EMBL" id="BAAAFH010000003">
    <property type="protein sequence ID" value="GAA0874677.1"/>
    <property type="molecule type" value="Genomic_DNA"/>
</dbReference>
<keyword evidence="3 8" id="KW-0812">Transmembrane</keyword>
<keyword evidence="4 8" id="KW-0653">Protein transport</keyword>
<keyword evidence="8" id="KW-1003">Cell membrane</keyword>
<gene>
    <name evidence="8" type="primary">secE</name>
    <name evidence="9" type="ORF">GCM10009118_10850</name>
</gene>
<dbReference type="InterPro" id="IPR001901">
    <property type="entry name" value="Translocase_SecE/Sec61-g"/>
</dbReference>
<evidence type="ECO:0000256" key="5">
    <source>
        <dbReference type="ARBA" id="ARBA00022989"/>
    </source>
</evidence>
<protein>
    <recommendedName>
        <fullName evidence="8">Protein translocase subunit SecE</fullName>
    </recommendedName>
</protein>
<dbReference type="Proteomes" id="UP001501126">
    <property type="component" value="Unassembled WGS sequence"/>
</dbReference>
<sequence length="89" mass="9999">MGSNPTARAKLKKVANFKEYIAETVNEMVHKVTWPTWKELQSSTILVVVASVLFALAIALMDYVFGAHDVADPNTFWKGLLGSFYNMFK</sequence>
<comment type="subunit">
    <text evidence="8">Component of the Sec protein translocase complex. Heterotrimer consisting of SecY, SecE and SecG subunits. The heterotrimers can form oligomers, although 1 heterotrimer is thought to be able to translocate proteins. Interacts with the ribosome. Interacts with SecDF, and other proteins may be involved. Interacts with SecA.</text>
</comment>
<feature type="transmembrane region" description="Helical" evidence="8">
    <location>
        <begin position="45"/>
        <end position="65"/>
    </location>
</feature>
<reference evidence="10" key="1">
    <citation type="journal article" date="2019" name="Int. J. Syst. Evol. Microbiol.">
        <title>The Global Catalogue of Microorganisms (GCM) 10K type strain sequencing project: providing services to taxonomists for standard genome sequencing and annotation.</title>
        <authorList>
            <consortium name="The Broad Institute Genomics Platform"/>
            <consortium name="The Broad Institute Genome Sequencing Center for Infectious Disease"/>
            <person name="Wu L."/>
            <person name="Ma J."/>
        </authorList>
    </citation>
    <scope>NUCLEOTIDE SEQUENCE [LARGE SCALE GENOMIC DNA]</scope>
    <source>
        <strain evidence="10">JCM 16083</strain>
    </source>
</reference>
<proteinExistence type="inferred from homology"/>
<evidence type="ECO:0000256" key="2">
    <source>
        <dbReference type="ARBA" id="ARBA00022448"/>
    </source>
</evidence>
<name>A0ABP3Y176_9FLAO</name>
<comment type="caution">
    <text evidence="9">The sequence shown here is derived from an EMBL/GenBank/DDBJ whole genome shotgun (WGS) entry which is preliminary data.</text>
</comment>
<evidence type="ECO:0000256" key="7">
    <source>
        <dbReference type="ARBA" id="ARBA00023136"/>
    </source>
</evidence>
<organism evidence="9 10">
    <name type="scientific">Wandonia haliotis</name>
    <dbReference type="NCBI Taxonomy" id="574963"/>
    <lineage>
        <taxon>Bacteria</taxon>
        <taxon>Pseudomonadati</taxon>
        <taxon>Bacteroidota</taxon>
        <taxon>Flavobacteriia</taxon>
        <taxon>Flavobacteriales</taxon>
        <taxon>Crocinitomicaceae</taxon>
        <taxon>Wandonia</taxon>
    </lineage>
</organism>
<dbReference type="Pfam" id="PF00584">
    <property type="entry name" value="SecE"/>
    <property type="match status" value="1"/>
</dbReference>